<comment type="caution">
    <text evidence="2">The sequence shown here is derived from an EMBL/GenBank/DDBJ whole genome shotgun (WGS) entry which is preliminary data.</text>
</comment>
<dbReference type="AlphaFoldDB" id="A0AAN9XA54"/>
<dbReference type="InterPro" id="IPR044241">
    <property type="entry name" value="TxlA/HCF164"/>
</dbReference>
<feature type="transmembrane region" description="Helical" evidence="1">
    <location>
        <begin position="88"/>
        <end position="107"/>
    </location>
</feature>
<name>A0AAN9XA54_PSOTE</name>
<dbReference type="EMBL" id="JAYMYS010000007">
    <property type="protein sequence ID" value="KAK7386491.1"/>
    <property type="molecule type" value="Genomic_DNA"/>
</dbReference>
<reference evidence="2 3" key="1">
    <citation type="submission" date="2024-01" db="EMBL/GenBank/DDBJ databases">
        <title>The genomes of 5 underutilized Papilionoideae crops provide insights into root nodulation and disease resistanc.</title>
        <authorList>
            <person name="Jiang F."/>
        </authorList>
    </citation>
    <scope>NUCLEOTIDE SEQUENCE [LARGE SCALE GENOMIC DNA]</scope>
    <source>
        <strain evidence="2">DUOXIRENSHENG_FW03</strain>
        <tissue evidence="2">Leaves</tissue>
    </source>
</reference>
<accession>A0AAN9XA54</accession>
<dbReference type="GO" id="GO:0016671">
    <property type="term" value="F:oxidoreductase activity, acting on a sulfur group of donors, disulfide as acceptor"/>
    <property type="evidence" value="ECO:0007669"/>
    <property type="project" value="TreeGrafter"/>
</dbReference>
<keyword evidence="1" id="KW-1133">Transmembrane helix</keyword>
<evidence type="ECO:0000313" key="2">
    <source>
        <dbReference type="EMBL" id="KAK7386491.1"/>
    </source>
</evidence>
<proteinExistence type="predicted"/>
<dbReference type="GO" id="GO:0009535">
    <property type="term" value="C:chloroplast thylakoid membrane"/>
    <property type="evidence" value="ECO:0007669"/>
    <property type="project" value="TreeGrafter"/>
</dbReference>
<sequence>MALFSLNLPTLHKFRPCLRIPQPPKIVANSLQRHKTRQVNILACQTNQNLPESSTTEKSIAELGSSKETSCPKCAPPKFPSKDFKKKVAIVSFLGALGILLATRLHLFGVPLKDHCAHPLPSKEARTNGKSTVREFYTDWYEVGGELAPDMYEVE</sequence>
<dbReference type="Proteomes" id="UP001386955">
    <property type="component" value="Unassembled WGS sequence"/>
</dbReference>
<dbReference type="GO" id="GO:0010190">
    <property type="term" value="P:cytochrome b6f complex assembly"/>
    <property type="evidence" value="ECO:0007669"/>
    <property type="project" value="TreeGrafter"/>
</dbReference>
<protein>
    <submittedName>
        <fullName evidence="2">Uncharacterized protein</fullName>
    </submittedName>
</protein>
<keyword evidence="3" id="KW-1185">Reference proteome</keyword>
<dbReference type="PANTHER" id="PTHR47353:SF1">
    <property type="entry name" value="THIOREDOXIN-LIKE PROTEIN HCF164, CHLOROPLASTIC"/>
    <property type="match status" value="1"/>
</dbReference>
<gene>
    <name evidence="2" type="ORF">VNO78_26761</name>
</gene>
<keyword evidence="1" id="KW-0472">Membrane</keyword>
<organism evidence="2 3">
    <name type="scientific">Psophocarpus tetragonolobus</name>
    <name type="common">Winged bean</name>
    <name type="synonym">Dolichos tetragonolobus</name>
    <dbReference type="NCBI Taxonomy" id="3891"/>
    <lineage>
        <taxon>Eukaryota</taxon>
        <taxon>Viridiplantae</taxon>
        <taxon>Streptophyta</taxon>
        <taxon>Embryophyta</taxon>
        <taxon>Tracheophyta</taxon>
        <taxon>Spermatophyta</taxon>
        <taxon>Magnoliopsida</taxon>
        <taxon>eudicotyledons</taxon>
        <taxon>Gunneridae</taxon>
        <taxon>Pentapetalae</taxon>
        <taxon>rosids</taxon>
        <taxon>fabids</taxon>
        <taxon>Fabales</taxon>
        <taxon>Fabaceae</taxon>
        <taxon>Papilionoideae</taxon>
        <taxon>50 kb inversion clade</taxon>
        <taxon>NPAAA clade</taxon>
        <taxon>indigoferoid/millettioid clade</taxon>
        <taxon>Phaseoleae</taxon>
        <taxon>Psophocarpus</taxon>
    </lineage>
</organism>
<dbReference type="PANTHER" id="PTHR47353">
    <property type="entry name" value="THIOREDOXIN-LIKE PROTEIN HCF164, CHLOROPLASTIC"/>
    <property type="match status" value="1"/>
</dbReference>
<evidence type="ECO:0000256" key="1">
    <source>
        <dbReference type="SAM" id="Phobius"/>
    </source>
</evidence>
<evidence type="ECO:0000313" key="3">
    <source>
        <dbReference type="Proteomes" id="UP001386955"/>
    </source>
</evidence>
<keyword evidence="1" id="KW-0812">Transmembrane</keyword>